<sequence length="396" mass="43972">MSLTDSFMDVVELCTLLQCLGFNVKSLETRDVNMSQDSSTRNVVITCQSSGLHVIMESSESRCSCPPDANKNNSGFWEVSGVTGGKQHNTESGSGLLGYLSKTHQEQISKELQNIIKFIKENKTNEKPIQANRSASMLELSTPEIRLKLEADTPTRYRSLDTLTTVDDSSPSFPMPRSFKGQIPKILERQRTYSVSSTPDSLRGWNKTSSPIQEPQASKYILEKLIYASNCCEETQKHIKYVIQTLSGKTKNDSSCQELDVSKIPVFKVADTPKTHFLSCSNIPASITPSDEKDNLKRSESSTSTIATKEKTSRLRRLSPSLLKLKKDKDTATKEDKKPKESKLTSLFKPKKVLPPPSTSKSNLMSPNLSASNKKFSHIKSTIPKPSSGKPKDQNL</sequence>
<proteinExistence type="predicted"/>
<gene>
    <name evidence="2" type="ORF">PMACD_LOCUS13687</name>
</gene>
<organism evidence="2 3">
    <name type="scientific">Pieris macdunnoughi</name>
    <dbReference type="NCBI Taxonomy" id="345717"/>
    <lineage>
        <taxon>Eukaryota</taxon>
        <taxon>Metazoa</taxon>
        <taxon>Ecdysozoa</taxon>
        <taxon>Arthropoda</taxon>
        <taxon>Hexapoda</taxon>
        <taxon>Insecta</taxon>
        <taxon>Pterygota</taxon>
        <taxon>Neoptera</taxon>
        <taxon>Endopterygota</taxon>
        <taxon>Lepidoptera</taxon>
        <taxon>Glossata</taxon>
        <taxon>Ditrysia</taxon>
        <taxon>Papilionoidea</taxon>
        <taxon>Pieridae</taxon>
        <taxon>Pierinae</taxon>
        <taxon>Pieris</taxon>
    </lineage>
</organism>
<feature type="compositionally biased region" description="Polar residues" evidence="1">
    <location>
        <begin position="359"/>
        <end position="374"/>
    </location>
</feature>
<protein>
    <submittedName>
        <fullName evidence="2">Uncharacterized protein</fullName>
    </submittedName>
</protein>
<keyword evidence="3" id="KW-1185">Reference proteome</keyword>
<feature type="compositionally biased region" description="Basic and acidic residues" evidence="1">
    <location>
        <begin position="325"/>
        <end position="343"/>
    </location>
</feature>
<evidence type="ECO:0000313" key="3">
    <source>
        <dbReference type="Proteomes" id="UP000663880"/>
    </source>
</evidence>
<reference evidence="2" key="1">
    <citation type="submission" date="2021-02" db="EMBL/GenBank/DDBJ databases">
        <authorList>
            <person name="Steward A R."/>
        </authorList>
    </citation>
    <scope>NUCLEOTIDE SEQUENCE</scope>
</reference>
<name>A0A821WQX2_9NEOP</name>
<dbReference type="Proteomes" id="UP000663880">
    <property type="component" value="Unassembled WGS sequence"/>
</dbReference>
<comment type="caution">
    <text evidence="2">The sequence shown here is derived from an EMBL/GenBank/DDBJ whole genome shotgun (WGS) entry which is preliminary data.</text>
</comment>
<feature type="region of interest" description="Disordered" evidence="1">
    <location>
        <begin position="288"/>
        <end position="396"/>
    </location>
</feature>
<evidence type="ECO:0000256" key="1">
    <source>
        <dbReference type="SAM" id="MobiDB-lite"/>
    </source>
</evidence>
<dbReference type="EMBL" id="CAJOBZ010000062">
    <property type="protein sequence ID" value="CAF4928970.1"/>
    <property type="molecule type" value="Genomic_DNA"/>
</dbReference>
<feature type="compositionally biased region" description="Basic and acidic residues" evidence="1">
    <location>
        <begin position="290"/>
        <end position="300"/>
    </location>
</feature>
<evidence type="ECO:0000313" key="2">
    <source>
        <dbReference type="EMBL" id="CAF4928970.1"/>
    </source>
</evidence>
<dbReference type="OrthoDB" id="7471899at2759"/>
<accession>A0A821WQX2</accession>
<dbReference type="AlphaFoldDB" id="A0A821WQX2"/>